<evidence type="ECO:0000256" key="1">
    <source>
        <dbReference type="ARBA" id="ARBA00004429"/>
    </source>
</evidence>
<keyword evidence="5 9" id="KW-0812">Transmembrane</keyword>
<feature type="domain" description="Tripartite ATP-independent periplasmic transporters DctQ component" evidence="10">
    <location>
        <begin position="31"/>
        <end position="155"/>
    </location>
</feature>
<sequence length="173" mass="18003">MTAMILKVIDRAVLRFVAFAASLALAVAATLAFVQVILRFVLSSPVSWTDATTQLLIVWMVHLGVAVTMRAGALVSVDAVRRLAGVRAQPVFDLICAGITLAFLGNLVWFGIEMVERAASQNHPALGISMSWGYAAVPVGAAFAIVAVIARILDPATEAATAAAAADAEGART</sequence>
<evidence type="ECO:0000256" key="9">
    <source>
        <dbReference type="RuleBase" id="RU369079"/>
    </source>
</evidence>
<keyword evidence="3" id="KW-1003">Cell membrane</keyword>
<feature type="transmembrane region" description="Helical" evidence="9">
    <location>
        <begin position="57"/>
        <end position="79"/>
    </location>
</feature>
<dbReference type="InterPro" id="IPR007387">
    <property type="entry name" value="TRAP_DctQ"/>
</dbReference>
<keyword evidence="7 9" id="KW-0472">Membrane</keyword>
<feature type="transmembrane region" description="Helical" evidence="9">
    <location>
        <begin position="132"/>
        <end position="153"/>
    </location>
</feature>
<dbReference type="PANTHER" id="PTHR35011">
    <property type="entry name" value="2,3-DIKETO-L-GULONATE TRAP TRANSPORTER SMALL PERMEASE PROTEIN YIAM"/>
    <property type="match status" value="1"/>
</dbReference>
<feature type="transmembrane region" description="Helical" evidence="9">
    <location>
        <begin position="12"/>
        <end position="37"/>
    </location>
</feature>
<evidence type="ECO:0000256" key="7">
    <source>
        <dbReference type="ARBA" id="ARBA00023136"/>
    </source>
</evidence>
<evidence type="ECO:0000256" key="3">
    <source>
        <dbReference type="ARBA" id="ARBA00022475"/>
    </source>
</evidence>
<evidence type="ECO:0000256" key="5">
    <source>
        <dbReference type="ARBA" id="ARBA00022692"/>
    </source>
</evidence>
<evidence type="ECO:0000259" key="10">
    <source>
        <dbReference type="Pfam" id="PF04290"/>
    </source>
</evidence>
<dbReference type="InterPro" id="IPR055348">
    <property type="entry name" value="DctQ"/>
</dbReference>
<dbReference type="Proteomes" id="UP001556196">
    <property type="component" value="Unassembled WGS sequence"/>
</dbReference>
<evidence type="ECO:0000313" key="12">
    <source>
        <dbReference type="Proteomes" id="UP001556196"/>
    </source>
</evidence>
<comment type="subcellular location">
    <subcellularLocation>
        <location evidence="1 9">Cell inner membrane</location>
        <topology evidence="1 9">Multi-pass membrane protein</topology>
    </subcellularLocation>
</comment>
<comment type="similarity">
    <text evidence="8 9">Belongs to the TRAP transporter small permease family.</text>
</comment>
<dbReference type="PANTHER" id="PTHR35011:SF2">
    <property type="entry name" value="2,3-DIKETO-L-GULONATE TRAP TRANSPORTER SMALL PERMEASE PROTEIN YIAM"/>
    <property type="match status" value="1"/>
</dbReference>
<keyword evidence="6 9" id="KW-1133">Transmembrane helix</keyword>
<comment type="caution">
    <text evidence="11">The sequence shown here is derived from an EMBL/GenBank/DDBJ whole genome shotgun (WGS) entry which is preliminary data.</text>
</comment>
<keyword evidence="2 9" id="KW-0813">Transport</keyword>
<gene>
    <name evidence="11" type="ORF">ABUE31_06700</name>
</gene>
<comment type="subunit">
    <text evidence="9">The complex comprises the extracytoplasmic solute receptor protein and the two transmembrane proteins.</text>
</comment>
<feature type="transmembrane region" description="Helical" evidence="9">
    <location>
        <begin position="91"/>
        <end position="112"/>
    </location>
</feature>
<accession>A0ABV3QX63</accession>
<keyword evidence="12" id="KW-1185">Reference proteome</keyword>
<organism evidence="11 12">
    <name type="scientific">Mesorhizobium marinum</name>
    <dbReference type="NCBI Taxonomy" id="3228790"/>
    <lineage>
        <taxon>Bacteria</taxon>
        <taxon>Pseudomonadati</taxon>
        <taxon>Pseudomonadota</taxon>
        <taxon>Alphaproteobacteria</taxon>
        <taxon>Hyphomicrobiales</taxon>
        <taxon>Phyllobacteriaceae</taxon>
        <taxon>Mesorhizobium</taxon>
    </lineage>
</organism>
<evidence type="ECO:0000256" key="8">
    <source>
        <dbReference type="ARBA" id="ARBA00038436"/>
    </source>
</evidence>
<evidence type="ECO:0000256" key="4">
    <source>
        <dbReference type="ARBA" id="ARBA00022519"/>
    </source>
</evidence>
<name>A0ABV3QX63_9HYPH</name>
<proteinExistence type="inferred from homology"/>
<protein>
    <recommendedName>
        <fullName evidence="9">TRAP transporter small permease protein</fullName>
    </recommendedName>
</protein>
<reference evidence="11 12" key="1">
    <citation type="submission" date="2024-06" db="EMBL/GenBank/DDBJ databases">
        <authorList>
            <person name="Tuo L."/>
        </authorList>
    </citation>
    <scope>NUCLEOTIDE SEQUENCE [LARGE SCALE GENOMIC DNA]</scope>
    <source>
        <strain evidence="11 12">ZMM04-5</strain>
    </source>
</reference>
<keyword evidence="4 9" id="KW-0997">Cell inner membrane</keyword>
<dbReference type="Pfam" id="PF04290">
    <property type="entry name" value="DctQ"/>
    <property type="match status" value="1"/>
</dbReference>
<evidence type="ECO:0000256" key="2">
    <source>
        <dbReference type="ARBA" id="ARBA00022448"/>
    </source>
</evidence>
<dbReference type="RefSeq" id="WP_367722753.1">
    <property type="nucleotide sequence ID" value="NZ_JBFOCI010000002.1"/>
</dbReference>
<evidence type="ECO:0000313" key="11">
    <source>
        <dbReference type="EMBL" id="MEW9805664.1"/>
    </source>
</evidence>
<evidence type="ECO:0000256" key="6">
    <source>
        <dbReference type="ARBA" id="ARBA00022989"/>
    </source>
</evidence>
<comment type="function">
    <text evidence="9">Part of the tripartite ATP-independent periplasmic (TRAP) transport system.</text>
</comment>
<dbReference type="EMBL" id="JBFOCI010000002">
    <property type="protein sequence ID" value="MEW9805664.1"/>
    <property type="molecule type" value="Genomic_DNA"/>
</dbReference>